<keyword evidence="7" id="KW-1185">Reference proteome</keyword>
<feature type="transmembrane region" description="Helical" evidence="5">
    <location>
        <begin position="207"/>
        <end position="226"/>
    </location>
</feature>
<dbReference type="Pfam" id="PF02659">
    <property type="entry name" value="Mntp"/>
    <property type="match status" value="2"/>
</dbReference>
<feature type="transmembrane region" description="Helical" evidence="5">
    <location>
        <begin position="151"/>
        <end position="171"/>
    </location>
</feature>
<evidence type="ECO:0000256" key="5">
    <source>
        <dbReference type="SAM" id="Phobius"/>
    </source>
</evidence>
<gene>
    <name evidence="6" type="primary">ytaF</name>
    <name evidence="6" type="ORF">JJB07_06345</name>
</gene>
<evidence type="ECO:0000256" key="4">
    <source>
        <dbReference type="ARBA" id="ARBA00023136"/>
    </source>
</evidence>
<dbReference type="InterPro" id="IPR003810">
    <property type="entry name" value="Mntp/YtaF"/>
</dbReference>
<accession>A0ABS1J7S0</accession>
<evidence type="ECO:0000313" key="6">
    <source>
        <dbReference type="EMBL" id="MBL0386272.1"/>
    </source>
</evidence>
<dbReference type="PANTHER" id="PTHR35529:SF2">
    <property type="entry name" value="SPORULATION PROTEIN YTAF-RELATED"/>
    <property type="match status" value="1"/>
</dbReference>
<keyword evidence="3 5" id="KW-1133">Transmembrane helix</keyword>
<dbReference type="InterPro" id="IPR014205">
    <property type="entry name" value="Spore_YtaF"/>
</dbReference>
<feature type="transmembrane region" description="Helical" evidence="5">
    <location>
        <begin position="177"/>
        <end position="195"/>
    </location>
</feature>
<dbReference type="NCBIfam" id="TIGR02840">
    <property type="entry name" value="spore_YtaF"/>
    <property type="match status" value="1"/>
</dbReference>
<protein>
    <submittedName>
        <fullName evidence="6">Sporulation membrane protein YtaF</fullName>
    </submittedName>
</protein>
<name>A0ABS1J7S0_9BACL</name>
<feature type="transmembrane region" description="Helical" evidence="5">
    <location>
        <begin position="70"/>
        <end position="87"/>
    </location>
</feature>
<proteinExistence type="predicted"/>
<dbReference type="EMBL" id="JAEQNB010000001">
    <property type="protein sequence ID" value="MBL0386272.1"/>
    <property type="molecule type" value="Genomic_DNA"/>
</dbReference>
<keyword evidence="2 5" id="KW-0812">Transmembrane</keyword>
<organism evidence="6 7">
    <name type="scientific">Tumebacillus amylolyticus</name>
    <dbReference type="NCBI Taxonomy" id="2801339"/>
    <lineage>
        <taxon>Bacteria</taxon>
        <taxon>Bacillati</taxon>
        <taxon>Bacillota</taxon>
        <taxon>Bacilli</taxon>
        <taxon>Bacillales</taxon>
        <taxon>Alicyclobacillaceae</taxon>
        <taxon>Tumebacillus</taxon>
    </lineage>
</organism>
<evidence type="ECO:0000256" key="2">
    <source>
        <dbReference type="ARBA" id="ARBA00022692"/>
    </source>
</evidence>
<evidence type="ECO:0000313" key="7">
    <source>
        <dbReference type="Proteomes" id="UP000602284"/>
    </source>
</evidence>
<keyword evidence="4 5" id="KW-0472">Membrane</keyword>
<sequence>MFHVVSLLVLAFAVSLDGFGVGVTYGLRKIRFPLWSLLIVTLCSATMILIAMQVGGALMSYVSPQFAKDLGAIILIGVGSFAIYNLVTQKEKEPVEENGVTTVSPTEQPKQSEKKTVLRLELKKLGLVIQILRTPSSADVDRSGDISVKEALVLGFALSMDGFGAGIGASLVGFHSISTALTIACMNLLFIFTGIKIGTRYADARFVQRMAFLPGAMLIVIGVSKFF</sequence>
<evidence type="ECO:0000256" key="3">
    <source>
        <dbReference type="ARBA" id="ARBA00022989"/>
    </source>
</evidence>
<evidence type="ECO:0000256" key="1">
    <source>
        <dbReference type="ARBA" id="ARBA00022475"/>
    </source>
</evidence>
<reference evidence="6 7" key="1">
    <citation type="submission" date="2021-01" db="EMBL/GenBank/DDBJ databases">
        <title>Tumebacillus sp. strain ITR2 16S ribosomal RNA gene Genome sequencing and assembly.</title>
        <authorList>
            <person name="Kang M."/>
        </authorList>
    </citation>
    <scope>NUCLEOTIDE SEQUENCE [LARGE SCALE GENOMIC DNA]</scope>
    <source>
        <strain evidence="6 7">ITR2</strain>
    </source>
</reference>
<comment type="caution">
    <text evidence="6">The sequence shown here is derived from an EMBL/GenBank/DDBJ whole genome shotgun (WGS) entry which is preliminary data.</text>
</comment>
<keyword evidence="1" id="KW-1003">Cell membrane</keyword>
<dbReference type="RefSeq" id="WP_201632350.1">
    <property type="nucleotide sequence ID" value="NZ_JAEQNB010000001.1"/>
</dbReference>
<dbReference type="PANTHER" id="PTHR35529">
    <property type="entry name" value="MANGANESE EFFLUX PUMP MNTP-RELATED"/>
    <property type="match status" value="1"/>
</dbReference>
<dbReference type="Proteomes" id="UP000602284">
    <property type="component" value="Unassembled WGS sequence"/>
</dbReference>
<feature type="transmembrane region" description="Helical" evidence="5">
    <location>
        <begin position="34"/>
        <end position="58"/>
    </location>
</feature>
<feature type="transmembrane region" description="Helical" evidence="5">
    <location>
        <begin position="6"/>
        <end position="27"/>
    </location>
</feature>